<accession>A0ACC0TQS8</accession>
<reference evidence="1" key="1">
    <citation type="submission" date="2021-03" db="EMBL/GenBank/DDBJ databases">
        <title>Evolutionary priming and transition to the ectomycorrhizal habit in an iconic lineage of mushroom-forming fungi: is preadaptation a requirement?</title>
        <authorList>
            <consortium name="DOE Joint Genome Institute"/>
            <person name="Looney B.P."/>
            <person name="Miyauchi S."/>
            <person name="Morin E."/>
            <person name="Drula E."/>
            <person name="Courty P.E."/>
            <person name="Chicoki N."/>
            <person name="Fauchery L."/>
            <person name="Kohler A."/>
            <person name="Kuo A."/>
            <person name="LaButti K."/>
            <person name="Pangilinan J."/>
            <person name="Lipzen A."/>
            <person name="Riley R."/>
            <person name="Andreopoulos W."/>
            <person name="He G."/>
            <person name="Johnson J."/>
            <person name="Barry K.W."/>
            <person name="Grigoriev I.V."/>
            <person name="Nagy L."/>
            <person name="Hibbett D."/>
            <person name="Henrissat B."/>
            <person name="Matheny P.B."/>
            <person name="Labbe J."/>
            <person name="Martin A.F."/>
        </authorList>
    </citation>
    <scope>NUCLEOTIDE SEQUENCE</scope>
    <source>
        <strain evidence="1">BPL698</strain>
    </source>
</reference>
<dbReference type="EMBL" id="JAGFNK010001287">
    <property type="protein sequence ID" value="KAI9432873.1"/>
    <property type="molecule type" value="Genomic_DNA"/>
</dbReference>
<dbReference type="Proteomes" id="UP001207468">
    <property type="component" value="Unassembled WGS sequence"/>
</dbReference>
<name>A0ACC0TQS8_9AGAM</name>
<evidence type="ECO:0000313" key="2">
    <source>
        <dbReference type="Proteomes" id="UP001207468"/>
    </source>
</evidence>
<sequence length="93" mass="10685">MDDRMLSPRKYMFRLTTRRARSLSSSLFGLTFLACVLTVSASDMLPCPAHSKRGRFADENNDVGNVPASRRPVVVQKRPKRWIEEHHPTREAM</sequence>
<keyword evidence="2" id="KW-1185">Reference proteome</keyword>
<evidence type="ECO:0000313" key="1">
    <source>
        <dbReference type="EMBL" id="KAI9432873.1"/>
    </source>
</evidence>
<organism evidence="1 2">
    <name type="scientific">Russula earlei</name>
    <dbReference type="NCBI Taxonomy" id="71964"/>
    <lineage>
        <taxon>Eukaryota</taxon>
        <taxon>Fungi</taxon>
        <taxon>Dikarya</taxon>
        <taxon>Basidiomycota</taxon>
        <taxon>Agaricomycotina</taxon>
        <taxon>Agaricomycetes</taxon>
        <taxon>Russulales</taxon>
        <taxon>Russulaceae</taxon>
        <taxon>Russula</taxon>
    </lineage>
</organism>
<protein>
    <submittedName>
        <fullName evidence="1">Uncharacterized protein</fullName>
    </submittedName>
</protein>
<proteinExistence type="predicted"/>
<comment type="caution">
    <text evidence="1">The sequence shown here is derived from an EMBL/GenBank/DDBJ whole genome shotgun (WGS) entry which is preliminary data.</text>
</comment>
<gene>
    <name evidence="1" type="ORF">F5148DRAFT_121391</name>
</gene>